<reference evidence="2" key="1">
    <citation type="journal article" date="2023" name="J. Hazard. Mater.">
        <title>Anaerobic biodegradation of pyrene and benzo[a]pyrene by a new sulfate-reducing Desulforamulus aquiferis strain DSA.</title>
        <authorList>
            <person name="Zhang Z."/>
            <person name="Sun J."/>
            <person name="Gong X."/>
            <person name="Wang C."/>
            <person name="Wang H."/>
        </authorList>
    </citation>
    <scope>NUCLEOTIDE SEQUENCE</scope>
    <source>
        <strain evidence="2">DSA</strain>
    </source>
</reference>
<evidence type="ECO:0000313" key="3">
    <source>
        <dbReference type="Proteomes" id="UP001172911"/>
    </source>
</evidence>
<organism evidence="2 3">
    <name type="scientific">Desulforamulus aquiferis</name>
    <dbReference type="NCBI Taxonomy" id="1397668"/>
    <lineage>
        <taxon>Bacteria</taxon>
        <taxon>Bacillati</taxon>
        <taxon>Bacillota</taxon>
        <taxon>Clostridia</taxon>
        <taxon>Eubacteriales</taxon>
        <taxon>Peptococcaceae</taxon>
        <taxon>Desulforamulus</taxon>
    </lineage>
</organism>
<proteinExistence type="predicted"/>
<feature type="coiled-coil region" evidence="1">
    <location>
        <begin position="67"/>
        <end position="94"/>
    </location>
</feature>
<dbReference type="AlphaFoldDB" id="A0AAW7ZJK6"/>
<name>A0AAW7ZJK6_9FIRM</name>
<feature type="non-terminal residue" evidence="2">
    <location>
        <position position="1"/>
    </location>
</feature>
<comment type="caution">
    <text evidence="2">The sequence shown here is derived from an EMBL/GenBank/DDBJ whole genome shotgun (WGS) entry which is preliminary data.</text>
</comment>
<evidence type="ECO:0000313" key="2">
    <source>
        <dbReference type="EMBL" id="MDO7789202.1"/>
    </source>
</evidence>
<dbReference type="Proteomes" id="UP001172911">
    <property type="component" value="Unassembled WGS sequence"/>
</dbReference>
<protein>
    <submittedName>
        <fullName evidence="2">Uncharacterized protein</fullName>
    </submittedName>
</protein>
<reference evidence="2" key="2">
    <citation type="submission" date="2023-03" db="EMBL/GenBank/DDBJ databases">
        <authorList>
            <person name="Zhang Z."/>
        </authorList>
    </citation>
    <scope>NUCLEOTIDE SEQUENCE</scope>
    <source>
        <strain evidence="2">DSA</strain>
    </source>
</reference>
<gene>
    <name evidence="2" type="ORF">P6N53_18480</name>
</gene>
<evidence type="ECO:0000256" key="1">
    <source>
        <dbReference type="SAM" id="Coils"/>
    </source>
</evidence>
<keyword evidence="1" id="KW-0175">Coiled coil</keyword>
<accession>A0AAW7ZJK6</accession>
<keyword evidence="3" id="KW-1185">Reference proteome</keyword>
<dbReference type="RefSeq" id="WP_304545823.1">
    <property type="nucleotide sequence ID" value="NZ_JARPTC010000043.1"/>
</dbReference>
<dbReference type="EMBL" id="JARPTC010000043">
    <property type="protein sequence ID" value="MDO7789202.1"/>
    <property type="molecule type" value="Genomic_DNA"/>
</dbReference>
<sequence length="123" mass="14490">SYLINKILDDIGLYERFKEYLLNVSEVSSSGKEANITVISPTVTEEKKRRVRLKVVGKDDKEIAENLDNLRKHREFINEEISKFEREYENLQEISYVIQKKEGITEIRKVSEKSLGNNVDYYE</sequence>